<evidence type="ECO:0000313" key="3">
    <source>
        <dbReference type="EMBL" id="KAK7028061.1"/>
    </source>
</evidence>
<sequence length="296" mass="32164">MYATFMILAACANAFSFAPFPTTITQGIPFTVTWIREPEETQSFMIIKSAVGVPPVSSPRYFLYGIYLKHGALIDGNGNALSTFYTGTQTLAVIATGEIASRFIPTSVTTTGSSSVTPIPVLSGLGPSPTSSQIVSPSPANRKPVDAIVGGAVGGICLFLFLSLVGLYLFHRRRKRKQMTRLTNPQDLCGSNKITPFTEHRSSKHATSKSQAKSIPEPMSPLRMGAGVDNTSIREGSRSDPDTTIYSRSYRPEHGPPTDLNGSIPSSEIAEMVRVLYQRMWSPERDERPPAYEARV</sequence>
<dbReference type="CDD" id="cd12087">
    <property type="entry name" value="TM_EGFR-like"/>
    <property type="match status" value="1"/>
</dbReference>
<reference evidence="3 4" key="1">
    <citation type="submission" date="2024-01" db="EMBL/GenBank/DDBJ databases">
        <title>A draft genome for a cacao thread blight-causing isolate of Paramarasmius palmivorus.</title>
        <authorList>
            <person name="Baruah I.K."/>
            <person name="Bukari Y."/>
            <person name="Amoako-Attah I."/>
            <person name="Meinhardt L.W."/>
            <person name="Bailey B.A."/>
            <person name="Cohen S.P."/>
        </authorList>
    </citation>
    <scope>NUCLEOTIDE SEQUENCE [LARGE SCALE GENOMIC DNA]</scope>
    <source>
        <strain evidence="3 4">GH-12</strain>
    </source>
</reference>
<dbReference type="EMBL" id="JAYKXP010000091">
    <property type="protein sequence ID" value="KAK7028061.1"/>
    <property type="molecule type" value="Genomic_DNA"/>
</dbReference>
<evidence type="ECO:0000313" key="4">
    <source>
        <dbReference type="Proteomes" id="UP001383192"/>
    </source>
</evidence>
<proteinExistence type="predicted"/>
<protein>
    <submittedName>
        <fullName evidence="3">Uncharacterized protein</fullName>
    </submittedName>
</protein>
<name>A0AAW0BLW9_9AGAR</name>
<evidence type="ECO:0000256" key="2">
    <source>
        <dbReference type="SAM" id="Phobius"/>
    </source>
</evidence>
<evidence type="ECO:0000256" key="1">
    <source>
        <dbReference type="SAM" id="MobiDB-lite"/>
    </source>
</evidence>
<dbReference type="Proteomes" id="UP001383192">
    <property type="component" value="Unassembled WGS sequence"/>
</dbReference>
<feature type="transmembrane region" description="Helical" evidence="2">
    <location>
        <begin position="147"/>
        <end position="170"/>
    </location>
</feature>
<keyword evidence="2" id="KW-0472">Membrane</keyword>
<dbReference type="AlphaFoldDB" id="A0AAW0BLW9"/>
<keyword evidence="2" id="KW-1133">Transmembrane helix</keyword>
<gene>
    <name evidence="3" type="ORF">VNI00_015012</name>
</gene>
<feature type="region of interest" description="Disordered" evidence="1">
    <location>
        <begin position="181"/>
        <end position="266"/>
    </location>
</feature>
<keyword evidence="4" id="KW-1185">Reference proteome</keyword>
<accession>A0AAW0BLW9</accession>
<comment type="caution">
    <text evidence="3">The sequence shown here is derived from an EMBL/GenBank/DDBJ whole genome shotgun (WGS) entry which is preliminary data.</text>
</comment>
<organism evidence="3 4">
    <name type="scientific">Paramarasmius palmivorus</name>
    <dbReference type="NCBI Taxonomy" id="297713"/>
    <lineage>
        <taxon>Eukaryota</taxon>
        <taxon>Fungi</taxon>
        <taxon>Dikarya</taxon>
        <taxon>Basidiomycota</taxon>
        <taxon>Agaricomycotina</taxon>
        <taxon>Agaricomycetes</taxon>
        <taxon>Agaricomycetidae</taxon>
        <taxon>Agaricales</taxon>
        <taxon>Marasmiineae</taxon>
        <taxon>Marasmiaceae</taxon>
        <taxon>Paramarasmius</taxon>
    </lineage>
</organism>
<keyword evidence="2" id="KW-0812">Transmembrane</keyword>